<sequence length="98" mass="10528">MTESKNITVINRSGEYLIGSVNKESSLFELNLEVGQAWLGFAGLDPEMNQEGEAGAWLGPGQVGQVGQARAGRQAGQAGRRTGRTQVDLTDGYFQNQI</sequence>
<dbReference type="Proteomes" id="UP001153365">
    <property type="component" value="Unassembled WGS sequence"/>
</dbReference>
<protein>
    <submittedName>
        <fullName evidence="1">Uncharacterized protein</fullName>
    </submittedName>
</protein>
<reference evidence="1" key="1">
    <citation type="submission" date="2022-06" db="EMBL/GenBank/DDBJ databases">
        <authorList>
            <consortium name="SYNGENTA / RWTH Aachen University"/>
        </authorList>
    </citation>
    <scope>NUCLEOTIDE SEQUENCE</scope>
</reference>
<name>A0AAV0AZW0_PHAPC</name>
<evidence type="ECO:0000313" key="1">
    <source>
        <dbReference type="EMBL" id="CAH7675219.1"/>
    </source>
</evidence>
<organism evidence="1 2">
    <name type="scientific">Phakopsora pachyrhizi</name>
    <name type="common">Asian soybean rust disease fungus</name>
    <dbReference type="NCBI Taxonomy" id="170000"/>
    <lineage>
        <taxon>Eukaryota</taxon>
        <taxon>Fungi</taxon>
        <taxon>Dikarya</taxon>
        <taxon>Basidiomycota</taxon>
        <taxon>Pucciniomycotina</taxon>
        <taxon>Pucciniomycetes</taxon>
        <taxon>Pucciniales</taxon>
        <taxon>Phakopsoraceae</taxon>
        <taxon>Phakopsora</taxon>
    </lineage>
</organism>
<gene>
    <name evidence="1" type="ORF">PPACK8108_LOCUS10200</name>
</gene>
<evidence type="ECO:0000313" key="2">
    <source>
        <dbReference type="Proteomes" id="UP001153365"/>
    </source>
</evidence>
<proteinExistence type="predicted"/>
<dbReference type="EMBL" id="CALTRL010002276">
    <property type="protein sequence ID" value="CAH7675219.1"/>
    <property type="molecule type" value="Genomic_DNA"/>
</dbReference>
<dbReference type="AlphaFoldDB" id="A0AAV0AZW0"/>
<keyword evidence="2" id="KW-1185">Reference proteome</keyword>
<comment type="caution">
    <text evidence="1">The sequence shown here is derived from an EMBL/GenBank/DDBJ whole genome shotgun (WGS) entry which is preliminary data.</text>
</comment>
<accession>A0AAV0AZW0</accession>